<dbReference type="InterPro" id="IPR006626">
    <property type="entry name" value="PbH1"/>
</dbReference>
<keyword evidence="2" id="KW-0732">Signal</keyword>
<dbReference type="InterPro" id="IPR012334">
    <property type="entry name" value="Pectin_lyas_fold"/>
</dbReference>
<keyword evidence="1" id="KW-0677">Repeat</keyword>
<comment type="caution">
    <text evidence="4">The sequence shown here is derived from an EMBL/GenBank/DDBJ whole genome shotgun (WGS) entry which is preliminary data.</text>
</comment>
<evidence type="ECO:0000256" key="2">
    <source>
        <dbReference type="SAM" id="SignalP"/>
    </source>
</evidence>
<dbReference type="Proteomes" id="UP000321580">
    <property type="component" value="Unassembled WGS sequence"/>
</dbReference>
<proteinExistence type="predicted"/>
<feature type="domain" description="HYR" evidence="3">
    <location>
        <begin position="1402"/>
        <end position="1500"/>
    </location>
</feature>
<dbReference type="PROSITE" id="PS50825">
    <property type="entry name" value="HYR"/>
    <property type="match status" value="1"/>
</dbReference>
<dbReference type="InterPro" id="IPR011050">
    <property type="entry name" value="Pectin_lyase_fold/virulence"/>
</dbReference>
<gene>
    <name evidence="4" type="ORF">FRY97_20350</name>
</gene>
<feature type="non-terminal residue" evidence="4">
    <location>
        <position position="1780"/>
    </location>
</feature>
<keyword evidence="5" id="KW-1185">Reference proteome</keyword>
<name>A0A5C6RFV7_9BACT</name>
<accession>A0A5C6RFV7</accession>
<evidence type="ECO:0000313" key="5">
    <source>
        <dbReference type="Proteomes" id="UP000321580"/>
    </source>
</evidence>
<sequence length="1780" mass="182475">MKTMFKQTLAVFVLLMSAFWARGQDAYVNPTGTCAGGTPCFSTIQAAVDAASVGNVIQVEAGTYVESVIIDKSLDLRGAQFGNGLSGRSFGGAMESTIVAPSGQNAITTPPSGANDLSIRGFSFTSAGGDGGGVNMAGLADNLFVAENLFSGFTDRLAFSPSAGSSGVTFMRNSVANAYAGAYFPNGASGLVSMNIITGLAGGAGAGDRGSAVVLEGSSPNVSVVNNTLTGNETGVFVFSSALAGGADNLTGTTVFNNDLSGNATFIANNRSVPLSATCNWYGSADAAAINAGLAGDVVFTPFLANGTDDDPATPGFQAVAGSCTGVGPVANLTQGLNYLTIQAAVDAAASGEVIEVSAGTYNENVSIDKALTLQGVGNPTIQGADNPATLGTIFIRPNVNNVTVSGFTIIGYDTANPGLEEAAVYLQGDHDNIQILNNTLTANGEAAFLEEFGGSNTNLAITGNTIDGQTFVGTPGGCGFGSQFTTPNVPRQLVVIQGGTDSNITFSDNSVTGITGAATPGNVPPCDAVGQGNTAVTIDADNVLISGNTFAATLARFGTQLRTRGTATSISGNTIDNTNSIGEASTFQFIGPNTLTGAVPDNAADMLDGNTYTPGDVGFIVSGGSITVFTCPVLAAPAAAAVSKSFCEGAAAADRRISVSDALTADQAVVWVLQSAPLDAGYTTGEEFSPCSGNFNDGQVFLSGTTRRTIRLESGAPAGTYVFKAKIVNCLTGCESPLSAADFTLEKFEAPELVFTADPNGDICLGDEVMYDATLSEKGGGPYAFSWGAYNNGTGAGTRFTGGFSPDNAAEDVTRSWTSSTGAKSVDVMASSATPGCEVTSPLYSFAVNPNPSAPAIGVQDKTFCHGDPTVSPNLAGTGVSVSGPLGTGEKVVWVLTAVPSNSDLSVGDEFTTDNCGDPFKNFGELAVASTSRVIRVNSSAPQNGLGEDIFGAYRFTAVVENCATGCRSTEVGAFSITINERPELMLPNFSPTVCSDAVLGSNFTAFMSANSVPFSTVDVLGATPDPSLTPAAGSPTTGTSLQPDAVAGDAYTNLTAGGRNVAYSIVLNGDNGCTSDPTDFTFRILGEPILSPALDETVCSNDPAGIMLSLASAGFQTATGYNIISITPEAGLLPGAGNAVVGAGQAADAIAADTWENQGTTPLTVTYRIAPERAGPAASVCEGDAVDVVLTVLPVPDITINSFAGNPFGAVCVGDEARFLASPPATPAPGVQTYAWSFSGSPVVNDYGQTAADNTTRRNQGAVYTAADAVLQTVDLTVTYLNGCTTDAPTHNIMVNPLPDVQIVQAGGNPFDVVCSGEQGVYLANINNPAPGGNVNRYAWSVMPAAGVTISGAGQSADVSGRRRVLIDFPANTGSSPMLYTVMLELEDANGCVNTASQTVEVLPLPMITCPAPIVVATSNNGSGDCEALASWIAPADVAGACMPRTLSYTIDGGTPITTAEGAMNMATLEAGVHLVEYSLSDGNSNIAACDFTITVEDDEKPSSIALPDLTFTTSTDMAICPGNAMTSLVVDQSTPVATAADNFTFTVHGVTVNGPSGITDNCSDPADINIFVWNIQEVSTDPSERIFKVFFRYFDQAGNWRQRGQEFTIVDDTRPSSIALPDLTFTTSTDMASCPGNAMTSLVVDQSTPVATAADNFTFTVHGVTVNGPSGITDNCSDPADINIFVWNIQEISTDPSESIFKVFFRYFDQAGNWRQRGQEFTIVDDTPPVIVCQDITIELDANGEYMIANDEALISLSDNCTIPNGPFTAGGPPQRM</sequence>
<evidence type="ECO:0000259" key="3">
    <source>
        <dbReference type="PROSITE" id="PS50825"/>
    </source>
</evidence>
<dbReference type="InterPro" id="IPR003410">
    <property type="entry name" value="HYR_dom"/>
</dbReference>
<evidence type="ECO:0000256" key="1">
    <source>
        <dbReference type="ARBA" id="ARBA00022737"/>
    </source>
</evidence>
<dbReference type="RefSeq" id="WP_170254791.1">
    <property type="nucleotide sequence ID" value="NZ_VOOR01000074.1"/>
</dbReference>
<dbReference type="EMBL" id="VOOR01000074">
    <property type="protein sequence ID" value="TXB60600.1"/>
    <property type="molecule type" value="Genomic_DNA"/>
</dbReference>
<feature type="chain" id="PRO_5022894648" description="HYR domain-containing protein" evidence="2">
    <location>
        <begin position="24"/>
        <end position="1780"/>
    </location>
</feature>
<dbReference type="SUPFAM" id="SSF51126">
    <property type="entry name" value="Pectin lyase-like"/>
    <property type="match status" value="2"/>
</dbReference>
<reference evidence="4 5" key="1">
    <citation type="submission" date="2019-08" db="EMBL/GenBank/DDBJ databases">
        <title>Genome of Phaeodactylibacter luteus.</title>
        <authorList>
            <person name="Bowman J.P."/>
        </authorList>
    </citation>
    <scope>NUCLEOTIDE SEQUENCE [LARGE SCALE GENOMIC DNA]</scope>
    <source>
        <strain evidence="4 5">KCTC 42180</strain>
    </source>
</reference>
<feature type="signal peptide" evidence="2">
    <location>
        <begin position="1"/>
        <end position="23"/>
    </location>
</feature>
<dbReference type="SMART" id="SM00710">
    <property type="entry name" value="PbH1"/>
    <property type="match status" value="8"/>
</dbReference>
<evidence type="ECO:0000313" key="4">
    <source>
        <dbReference type="EMBL" id="TXB60600.1"/>
    </source>
</evidence>
<protein>
    <recommendedName>
        <fullName evidence="3">HYR domain-containing protein</fullName>
    </recommendedName>
</protein>
<dbReference type="Gene3D" id="2.160.20.10">
    <property type="entry name" value="Single-stranded right-handed beta-helix, Pectin lyase-like"/>
    <property type="match status" value="2"/>
</dbReference>
<organism evidence="4 5">
    <name type="scientific">Phaeodactylibacter luteus</name>
    <dbReference type="NCBI Taxonomy" id="1564516"/>
    <lineage>
        <taxon>Bacteria</taxon>
        <taxon>Pseudomonadati</taxon>
        <taxon>Bacteroidota</taxon>
        <taxon>Saprospiria</taxon>
        <taxon>Saprospirales</taxon>
        <taxon>Haliscomenobacteraceae</taxon>
        <taxon>Phaeodactylibacter</taxon>
    </lineage>
</organism>